<feature type="compositionally biased region" description="Basic and acidic residues" evidence="1">
    <location>
        <begin position="17"/>
        <end position="30"/>
    </location>
</feature>
<evidence type="ECO:0000256" key="1">
    <source>
        <dbReference type="SAM" id="MobiDB-lite"/>
    </source>
</evidence>
<feature type="region of interest" description="Disordered" evidence="1">
    <location>
        <begin position="1"/>
        <end position="30"/>
    </location>
</feature>
<reference evidence="2" key="1">
    <citation type="submission" date="2020-05" db="EMBL/GenBank/DDBJ databases">
        <authorList>
            <person name="Chiriac C."/>
            <person name="Salcher M."/>
            <person name="Ghai R."/>
            <person name="Kavagutti S V."/>
        </authorList>
    </citation>
    <scope>NUCLEOTIDE SEQUENCE</scope>
</reference>
<name>A0A6J6JN51_9ZZZZ</name>
<dbReference type="AlphaFoldDB" id="A0A6J6JN51"/>
<organism evidence="2">
    <name type="scientific">freshwater metagenome</name>
    <dbReference type="NCBI Taxonomy" id="449393"/>
    <lineage>
        <taxon>unclassified sequences</taxon>
        <taxon>metagenomes</taxon>
        <taxon>ecological metagenomes</taxon>
    </lineage>
</organism>
<accession>A0A6J6JN51</accession>
<proteinExistence type="predicted"/>
<sequence>MWAAWQMFGPGSADVPGGHKDTYGGYSEEK</sequence>
<gene>
    <name evidence="2" type="ORF">UFOPK2158_00312</name>
</gene>
<protein>
    <submittedName>
        <fullName evidence="2">Unannotated protein</fullName>
    </submittedName>
</protein>
<dbReference type="EMBL" id="CAEZVY010000021">
    <property type="protein sequence ID" value="CAB4637815.1"/>
    <property type="molecule type" value="Genomic_DNA"/>
</dbReference>
<evidence type="ECO:0000313" key="2">
    <source>
        <dbReference type="EMBL" id="CAB4637815.1"/>
    </source>
</evidence>